<gene>
    <name evidence="3" type="ORF">HXO58_01155</name>
</gene>
<feature type="domain" description="Peptidase M20 dimerisation" evidence="2">
    <location>
        <begin position="303"/>
        <end position="394"/>
    </location>
</feature>
<dbReference type="Pfam" id="PF01546">
    <property type="entry name" value="Peptidase_M20"/>
    <property type="match status" value="1"/>
</dbReference>
<dbReference type="Pfam" id="PF07687">
    <property type="entry name" value="M20_dimer"/>
    <property type="match status" value="1"/>
</dbReference>
<dbReference type="SUPFAM" id="SSF55031">
    <property type="entry name" value="Bacterial exopeptidase dimerisation domain"/>
    <property type="match status" value="1"/>
</dbReference>
<feature type="compositionally biased region" description="Basic and acidic residues" evidence="1">
    <location>
        <begin position="33"/>
        <end position="44"/>
    </location>
</feature>
<evidence type="ECO:0000313" key="3">
    <source>
        <dbReference type="EMBL" id="MBF1658430.1"/>
    </source>
</evidence>
<dbReference type="Gene3D" id="3.30.70.360">
    <property type="match status" value="1"/>
</dbReference>
<dbReference type="GO" id="GO:0046657">
    <property type="term" value="P:folic acid catabolic process"/>
    <property type="evidence" value="ECO:0007669"/>
    <property type="project" value="TreeGrafter"/>
</dbReference>
<feature type="region of interest" description="Disordered" evidence="1">
    <location>
        <begin position="1"/>
        <end position="116"/>
    </location>
</feature>
<dbReference type="InterPro" id="IPR036264">
    <property type="entry name" value="Bact_exopeptidase_dim_dom"/>
</dbReference>
<accession>A0A930KWT8</accession>
<dbReference type="FunFam" id="3.30.70.360:FF:000004">
    <property type="entry name" value="Peptidase M20 domain-containing protein 2"/>
    <property type="match status" value="1"/>
</dbReference>
<feature type="compositionally biased region" description="Basic residues" evidence="1">
    <location>
        <begin position="96"/>
        <end position="112"/>
    </location>
</feature>
<evidence type="ECO:0000313" key="4">
    <source>
        <dbReference type="Proteomes" id="UP000713964"/>
    </source>
</evidence>
<evidence type="ECO:0000256" key="1">
    <source>
        <dbReference type="SAM" id="MobiDB-lite"/>
    </source>
</evidence>
<comment type="caution">
    <text evidence="3">The sequence shown here is derived from an EMBL/GenBank/DDBJ whole genome shotgun (WGS) entry which is preliminary data.</text>
</comment>
<feature type="compositionally biased region" description="Basic residues" evidence="1">
    <location>
        <begin position="62"/>
        <end position="71"/>
    </location>
</feature>
<proteinExistence type="predicted"/>
<dbReference type="GO" id="GO:0016805">
    <property type="term" value="F:dipeptidase activity"/>
    <property type="evidence" value="ECO:0007669"/>
    <property type="project" value="TreeGrafter"/>
</dbReference>
<dbReference type="EMBL" id="JABZXL010000002">
    <property type="protein sequence ID" value="MBF1658430.1"/>
    <property type="molecule type" value="Genomic_DNA"/>
</dbReference>
<dbReference type="InterPro" id="IPR002933">
    <property type="entry name" value="Peptidase_M20"/>
</dbReference>
<organism evidence="3 4">
    <name type="scientific">Rothia mucilaginosa</name>
    <dbReference type="NCBI Taxonomy" id="43675"/>
    <lineage>
        <taxon>Bacteria</taxon>
        <taxon>Bacillati</taxon>
        <taxon>Actinomycetota</taxon>
        <taxon>Actinomycetes</taxon>
        <taxon>Micrococcales</taxon>
        <taxon>Micrococcaceae</taxon>
        <taxon>Rothia</taxon>
    </lineage>
</organism>
<reference evidence="3" key="1">
    <citation type="submission" date="2020-04" db="EMBL/GenBank/DDBJ databases">
        <title>Deep metagenomics examines the oral microbiome during advanced dental caries in children, revealing novel taxa and co-occurrences with host molecules.</title>
        <authorList>
            <person name="Baker J.L."/>
            <person name="Morton J.T."/>
            <person name="Dinis M."/>
            <person name="Alvarez R."/>
            <person name="Tran N.C."/>
            <person name="Knight R."/>
            <person name="Edlund A."/>
        </authorList>
    </citation>
    <scope>NUCLEOTIDE SEQUENCE</scope>
    <source>
        <strain evidence="3">JCVI_29_bin.11</strain>
    </source>
</reference>
<feature type="compositionally biased region" description="Polar residues" evidence="1">
    <location>
        <begin position="1"/>
        <end position="23"/>
    </location>
</feature>
<dbReference type="SUPFAM" id="SSF53187">
    <property type="entry name" value="Zn-dependent exopeptidases"/>
    <property type="match status" value="1"/>
</dbReference>
<dbReference type="Proteomes" id="UP000713964">
    <property type="component" value="Unassembled WGS sequence"/>
</dbReference>
<feature type="compositionally biased region" description="Basic and acidic residues" evidence="1">
    <location>
        <begin position="72"/>
        <end position="95"/>
    </location>
</feature>
<evidence type="ECO:0000259" key="2">
    <source>
        <dbReference type="Pfam" id="PF07687"/>
    </source>
</evidence>
<protein>
    <submittedName>
        <fullName evidence="3">Amidohydrolase</fullName>
    </submittedName>
</protein>
<dbReference type="InterPro" id="IPR017439">
    <property type="entry name" value="Amidohydrolase"/>
</dbReference>
<dbReference type="InterPro" id="IPR011650">
    <property type="entry name" value="Peptidase_M20_dimer"/>
</dbReference>
<dbReference type="GO" id="GO:0005737">
    <property type="term" value="C:cytoplasm"/>
    <property type="evidence" value="ECO:0007669"/>
    <property type="project" value="TreeGrafter"/>
</dbReference>
<dbReference type="InterPro" id="IPR052030">
    <property type="entry name" value="Peptidase_M20/M20A_hydrolases"/>
</dbReference>
<dbReference type="PANTHER" id="PTHR30575:SF3">
    <property type="entry name" value="PEPTIDASE M20 DIMERISATION DOMAIN-CONTAINING PROTEIN"/>
    <property type="match status" value="1"/>
</dbReference>
<dbReference type="Gene3D" id="3.40.630.10">
    <property type="entry name" value="Zn peptidases"/>
    <property type="match status" value="1"/>
</dbReference>
<dbReference type="GO" id="GO:0071713">
    <property type="term" value="F:para-aminobenzoyl-glutamate hydrolase activity"/>
    <property type="evidence" value="ECO:0007669"/>
    <property type="project" value="TreeGrafter"/>
</dbReference>
<dbReference type="PANTHER" id="PTHR30575">
    <property type="entry name" value="PEPTIDASE M20"/>
    <property type="match status" value="1"/>
</dbReference>
<sequence>MTDANAQGTAAHTQPTSDSSGRTEPTRPAAITRHYDAPDADCVRGSEYSEILALETEQRKRAADHRRKRGHAHPEREHADHGQPEQERSHGERHGYGKGRGHGKGHGTHHGHRLDEDSGLAHIRRDLAESVATRADSLTAILKAIHAHPETAYEEYFASCTLVDAVREAYPNLSNPNLKIEYPAFGLDTAFKVELTSADYDPATHRTIAILSEYDALPGIGHGCGHNVIAVSGLGAFLALADALATGREAFSGRVLYYGTPAEESDAGKELMARAGAFERVDAAIMVHPYFMDVADQAWLGRRECRVTYTGVSAHASSHPFMGRNALDAANLAYQGLGLLRQQIPGSDRIHAIIDHGGDVPNLIPASASLHINIRSKHAPTLRALSRRVEEVLRGAALMAGVSAEVTWDSSPMTMPVRTNRPLLKRWVSAQRSVGRHPYPPGTVSDTLAASTDFGNVSLRVPGIHPLIQIAPEGTGMHTVEFAHCADTPAAVDAALDAAFGLASVALDFLVDDELAEAVRADFEASGGAVDVEGYFSGM</sequence>
<dbReference type="AlphaFoldDB" id="A0A930KWT8"/>
<dbReference type="NCBIfam" id="TIGR01891">
    <property type="entry name" value="amidohydrolases"/>
    <property type="match status" value="1"/>
</dbReference>
<name>A0A930KWT8_9MICC</name>